<dbReference type="SUPFAM" id="SSF52972">
    <property type="entry name" value="ITPase-like"/>
    <property type="match status" value="1"/>
</dbReference>
<dbReference type="PIRSF" id="PIRSF006305">
    <property type="entry name" value="Maf"/>
    <property type="match status" value="1"/>
</dbReference>
<evidence type="ECO:0000256" key="2">
    <source>
        <dbReference type="ARBA" id="ARBA00022490"/>
    </source>
</evidence>
<comment type="caution">
    <text evidence="5">Lacks conserved residue(s) required for the propagation of feature annotation.</text>
</comment>
<feature type="site" description="Important for substrate specificity" evidence="5">
    <location>
        <position position="32"/>
    </location>
</feature>
<gene>
    <name evidence="6" type="primary">maf</name>
    <name evidence="6" type="ORF">CJD38_03645</name>
</gene>
<protein>
    <recommendedName>
        <fullName evidence="5">7-methyl-GTP pyrophosphatase</fullName>
        <shortName evidence="5">m(7)GTP pyrophosphatase</shortName>
        <ecNumber evidence="5">3.6.1.-</ecNumber>
    </recommendedName>
</protein>
<comment type="function">
    <text evidence="5">Nucleoside triphosphate pyrophosphatase that hydrolyzes 7-methyl-GTP (m(7)GTP). May have a dual role in cell division arrest and in preventing the incorporation of modified nucleotides into cellular nucleic acids.</text>
</comment>
<keyword evidence="2 5" id="KW-0963">Cytoplasm</keyword>
<comment type="caution">
    <text evidence="6">The sequence shown here is derived from an EMBL/GenBank/DDBJ whole genome shotgun (WGS) entry which is preliminary data.</text>
</comment>
<dbReference type="GO" id="GO:0047429">
    <property type="term" value="F:nucleoside triphosphate diphosphatase activity"/>
    <property type="evidence" value="ECO:0007669"/>
    <property type="project" value="InterPro"/>
</dbReference>
<name>A0A2T5MKV3_9GAMM</name>
<keyword evidence="4 5" id="KW-0546">Nucleotide metabolism</keyword>
<evidence type="ECO:0000256" key="3">
    <source>
        <dbReference type="ARBA" id="ARBA00022801"/>
    </source>
</evidence>
<sequence>MIEFAPFQVKDLDTFVDLSAQNPLILASGSKYRAELLSRLQLPFVGIAPNLDESPLSDELARPLTQRLALAKAQSLAKQYPNRWVLGSDQAASSQGRILGKPGTVERAAEQLSFLSGKNVEFFTAVALLRNDEVFTALDVTTVQFRMLSPFEIDRYLKAESVLDCAGSFKCEGLGITLFESIRSEDPTGLIGLPLISVRRLLAQAGLALP</sequence>
<dbReference type="NCBIfam" id="TIGR00172">
    <property type="entry name" value="maf"/>
    <property type="match status" value="1"/>
</dbReference>
<feature type="active site" description="Proton acceptor" evidence="5">
    <location>
        <position position="89"/>
    </location>
</feature>
<comment type="subcellular location">
    <subcellularLocation>
        <location evidence="1 5">Cytoplasm</location>
    </subcellularLocation>
</comment>
<dbReference type="GO" id="GO:0005737">
    <property type="term" value="C:cytoplasm"/>
    <property type="evidence" value="ECO:0007669"/>
    <property type="project" value="UniProtKB-SubCell"/>
</dbReference>
<evidence type="ECO:0000313" key="7">
    <source>
        <dbReference type="Proteomes" id="UP000244248"/>
    </source>
</evidence>
<keyword evidence="3 5" id="KW-0378">Hydrolase</keyword>
<dbReference type="PANTHER" id="PTHR43213">
    <property type="entry name" value="BIFUNCTIONAL DTTP/UTP PYROPHOSPHATASE/METHYLTRANSFERASE PROTEIN-RELATED"/>
    <property type="match status" value="1"/>
</dbReference>
<comment type="similarity">
    <text evidence="5">Belongs to the Maf family. YceF subfamily.</text>
</comment>
<comment type="catalytic activity">
    <reaction evidence="5">
        <text>N(7)-methyl-GTP + H2O = N(7)-methyl-GMP + diphosphate + H(+)</text>
        <dbReference type="Rhea" id="RHEA:58744"/>
        <dbReference type="ChEBI" id="CHEBI:15377"/>
        <dbReference type="ChEBI" id="CHEBI:15378"/>
        <dbReference type="ChEBI" id="CHEBI:33019"/>
        <dbReference type="ChEBI" id="CHEBI:58285"/>
        <dbReference type="ChEBI" id="CHEBI:87133"/>
    </reaction>
</comment>
<dbReference type="CDD" id="cd00555">
    <property type="entry name" value="Maf"/>
    <property type="match status" value="1"/>
</dbReference>
<dbReference type="EMBL" id="QANS01000001">
    <property type="protein sequence ID" value="PTU33206.1"/>
    <property type="molecule type" value="Genomic_DNA"/>
</dbReference>
<evidence type="ECO:0000256" key="5">
    <source>
        <dbReference type="HAMAP-Rule" id="MF_00528"/>
    </source>
</evidence>
<feature type="site" description="Important for substrate specificity" evidence="5">
    <location>
        <position position="172"/>
    </location>
</feature>
<dbReference type="HAMAP" id="MF_00528">
    <property type="entry name" value="Maf"/>
    <property type="match status" value="1"/>
</dbReference>
<dbReference type="Gene3D" id="3.90.950.10">
    <property type="match status" value="1"/>
</dbReference>
<dbReference type="PANTHER" id="PTHR43213:SF10">
    <property type="entry name" value="7-METHYL-GTP PYROPHOSPHATASE"/>
    <property type="match status" value="1"/>
</dbReference>
<evidence type="ECO:0000313" key="6">
    <source>
        <dbReference type="EMBL" id="PTU33206.1"/>
    </source>
</evidence>
<keyword evidence="7" id="KW-1185">Reference proteome</keyword>
<dbReference type="AlphaFoldDB" id="A0A2T5MKV3"/>
<dbReference type="Proteomes" id="UP000244248">
    <property type="component" value="Unassembled WGS sequence"/>
</dbReference>
<feature type="site" description="Important for substrate specificity" evidence="5">
    <location>
        <position position="90"/>
    </location>
</feature>
<dbReference type="OrthoDB" id="9813694at2"/>
<accession>A0A2T5MKV3</accession>
<organism evidence="6 7">
    <name type="scientific">Stenotrophobium rhamnosiphilum</name>
    <dbReference type="NCBI Taxonomy" id="2029166"/>
    <lineage>
        <taxon>Bacteria</taxon>
        <taxon>Pseudomonadati</taxon>
        <taxon>Pseudomonadota</taxon>
        <taxon>Gammaproteobacteria</taxon>
        <taxon>Nevskiales</taxon>
        <taxon>Nevskiaceae</taxon>
        <taxon>Stenotrophobium</taxon>
    </lineage>
</organism>
<dbReference type="InterPro" id="IPR003697">
    <property type="entry name" value="Maf-like"/>
</dbReference>
<comment type="cofactor">
    <cofactor evidence="5">
        <name>a divalent metal cation</name>
        <dbReference type="ChEBI" id="CHEBI:60240"/>
    </cofactor>
</comment>
<dbReference type="InterPro" id="IPR029001">
    <property type="entry name" value="ITPase-like_fam"/>
</dbReference>
<dbReference type="Pfam" id="PF02545">
    <property type="entry name" value="Maf"/>
    <property type="match status" value="1"/>
</dbReference>
<evidence type="ECO:0000256" key="1">
    <source>
        <dbReference type="ARBA" id="ARBA00004496"/>
    </source>
</evidence>
<dbReference type="GO" id="GO:0009117">
    <property type="term" value="P:nucleotide metabolic process"/>
    <property type="evidence" value="ECO:0007669"/>
    <property type="project" value="UniProtKB-KW"/>
</dbReference>
<proteinExistence type="inferred from homology"/>
<reference evidence="6 7" key="1">
    <citation type="submission" date="2018-04" db="EMBL/GenBank/DDBJ databases">
        <title>Novel species isolated from glacier.</title>
        <authorList>
            <person name="Liu Q."/>
            <person name="Xin Y.-H."/>
        </authorList>
    </citation>
    <scope>NUCLEOTIDE SEQUENCE [LARGE SCALE GENOMIC DNA]</scope>
    <source>
        <strain evidence="6 7">GT1R17</strain>
    </source>
</reference>
<evidence type="ECO:0000256" key="4">
    <source>
        <dbReference type="ARBA" id="ARBA00023080"/>
    </source>
</evidence>
<dbReference type="EC" id="3.6.1.-" evidence="5"/>